<comment type="function">
    <text evidence="1">Substrate-recognition component of the SCF (SKP1-CUL1-F-box protein)-type E3 ubiquitin ligase complex.</text>
</comment>
<dbReference type="AlphaFoldDB" id="A0A8C4S6S9"/>
<dbReference type="FunFam" id="1.20.1280.50:FF:000005">
    <property type="entry name" value="F-box/LRR-repeat protein 3 isoform X1"/>
    <property type="match status" value="1"/>
</dbReference>
<dbReference type="CTD" id="55336"/>
<proteinExistence type="predicted"/>
<dbReference type="SMART" id="SM00256">
    <property type="entry name" value="FBOX"/>
    <property type="match status" value="1"/>
</dbReference>
<dbReference type="Gene3D" id="1.20.1280.50">
    <property type="match status" value="1"/>
</dbReference>
<evidence type="ECO:0000313" key="7">
    <source>
        <dbReference type="Ensembl" id="ENSECRP00000010185.1"/>
    </source>
</evidence>
<evidence type="ECO:0000256" key="2">
    <source>
        <dbReference type="ARBA" id="ARBA00022786"/>
    </source>
</evidence>
<dbReference type="RefSeq" id="XP_028665225.1">
    <property type="nucleotide sequence ID" value="XM_028809392.2"/>
</dbReference>
<reference evidence="7" key="1">
    <citation type="submission" date="2021-06" db="EMBL/GenBank/DDBJ databases">
        <authorList>
            <consortium name="Wellcome Sanger Institute Data Sharing"/>
        </authorList>
    </citation>
    <scope>NUCLEOTIDE SEQUENCE [LARGE SCALE GENOMIC DNA]</scope>
</reference>
<sequence>MNLQFCFNTMQKVPVEILANIFSYLPFVDRHAASLVCKKWYHAIQFPTVWYFTEVSFEIGTEENTLQKMCQFLSKVRHLKIVLNQAVHINRKNAIETLKYATDSSNNIQVLCIACRGENPLFYSGQDILRGISDIFQNKSAGLRLREIDFRHMPFMLDDYLVRLIASKNPNLHRLYINNQTLVCNVTKDSVRELLRLCPELSVLGVFYASISEDVIHDLMKPERPNFLLLELFCERLDKYIPAITNDLWEALHKRHPFMAVDMVLDHTLPKRKMTRILQPAIPVRNLELITYTYLVNEVQFTASNYSTTLEKLVLQTTSSEELNAALIDLASVCTSLKEIHCYCVVSAGVIQAFTTCCPKLWRYTLKVSKEPHPWLCTVVR</sequence>
<reference evidence="7" key="3">
    <citation type="submission" date="2025-09" db="UniProtKB">
        <authorList>
            <consortium name="Ensembl"/>
        </authorList>
    </citation>
    <scope>IDENTIFICATION</scope>
</reference>
<evidence type="ECO:0000256" key="5">
    <source>
        <dbReference type="ARBA" id="ARBA00077971"/>
    </source>
</evidence>
<dbReference type="PROSITE" id="PS50181">
    <property type="entry name" value="FBOX"/>
    <property type="match status" value="1"/>
</dbReference>
<protein>
    <recommendedName>
        <fullName evidence="4">F-box/LRR-repeat protein 8</fullName>
    </recommendedName>
    <alternativeName>
        <fullName evidence="5">F-box and leucine-rich repeat protein 8</fullName>
    </alternativeName>
</protein>
<dbReference type="FunFam" id="3.80.10.10:FF:000260">
    <property type="entry name" value="F-box/LRR-repeat protein 8"/>
    <property type="match status" value="1"/>
</dbReference>
<evidence type="ECO:0000256" key="1">
    <source>
        <dbReference type="ARBA" id="ARBA00003437"/>
    </source>
</evidence>
<evidence type="ECO:0000256" key="4">
    <source>
        <dbReference type="ARBA" id="ARBA00070268"/>
    </source>
</evidence>
<dbReference type="Pfam" id="PF12937">
    <property type="entry name" value="F-box-like"/>
    <property type="match status" value="1"/>
</dbReference>
<dbReference type="InterPro" id="IPR001810">
    <property type="entry name" value="F-box_dom"/>
</dbReference>
<name>A0A8C4S6S9_ERPCA</name>
<dbReference type="OrthoDB" id="3219396at2759"/>
<accession>A0A8C4S6S9</accession>
<dbReference type="PANTHER" id="PTHR20872:SF1">
    <property type="entry name" value="F-BOX DOMAIN-CONTAINING PROTEIN"/>
    <property type="match status" value="1"/>
</dbReference>
<dbReference type="InterPro" id="IPR032675">
    <property type="entry name" value="LRR_dom_sf"/>
</dbReference>
<evidence type="ECO:0000259" key="6">
    <source>
        <dbReference type="PROSITE" id="PS50181"/>
    </source>
</evidence>
<reference evidence="7" key="2">
    <citation type="submission" date="2025-08" db="UniProtKB">
        <authorList>
            <consortium name="Ensembl"/>
        </authorList>
    </citation>
    <scope>IDENTIFICATION</scope>
</reference>
<dbReference type="InterPro" id="IPR036047">
    <property type="entry name" value="F-box-like_dom_sf"/>
</dbReference>
<keyword evidence="8" id="KW-1185">Reference proteome</keyword>
<evidence type="ECO:0000256" key="3">
    <source>
        <dbReference type="ARBA" id="ARBA00062469"/>
    </source>
</evidence>
<keyword evidence="2" id="KW-0833">Ubl conjugation pathway</keyword>
<dbReference type="GeneTree" id="ENSGT00420000029943"/>
<organism evidence="7 8">
    <name type="scientific">Erpetoichthys calabaricus</name>
    <name type="common">Rope fish</name>
    <name type="synonym">Calamoichthys calabaricus</name>
    <dbReference type="NCBI Taxonomy" id="27687"/>
    <lineage>
        <taxon>Eukaryota</taxon>
        <taxon>Metazoa</taxon>
        <taxon>Chordata</taxon>
        <taxon>Craniata</taxon>
        <taxon>Vertebrata</taxon>
        <taxon>Euteleostomi</taxon>
        <taxon>Actinopterygii</taxon>
        <taxon>Polypteriformes</taxon>
        <taxon>Polypteridae</taxon>
        <taxon>Erpetoichthys</taxon>
    </lineage>
</organism>
<dbReference type="GeneID" id="114657518"/>
<dbReference type="SUPFAM" id="SSF52047">
    <property type="entry name" value="RNI-like"/>
    <property type="match status" value="1"/>
</dbReference>
<gene>
    <name evidence="7" type="primary">FBXL8</name>
    <name evidence="7" type="synonym">fbxl8</name>
</gene>
<evidence type="ECO:0000313" key="8">
    <source>
        <dbReference type="Proteomes" id="UP000694620"/>
    </source>
</evidence>
<feature type="domain" description="F-box" evidence="6">
    <location>
        <begin position="7"/>
        <end position="53"/>
    </location>
</feature>
<comment type="subunit">
    <text evidence="3">Directly interacts with SKP1 and CUL1.</text>
</comment>
<dbReference type="Proteomes" id="UP000694620">
    <property type="component" value="Chromosome 9"/>
</dbReference>
<dbReference type="Gene3D" id="3.80.10.10">
    <property type="entry name" value="Ribonuclease Inhibitor"/>
    <property type="match status" value="1"/>
</dbReference>
<dbReference type="PANTHER" id="PTHR20872">
    <property type="match status" value="1"/>
</dbReference>
<dbReference type="SUPFAM" id="SSF81383">
    <property type="entry name" value="F-box domain"/>
    <property type="match status" value="1"/>
</dbReference>
<dbReference type="Ensembl" id="ENSECRT00000010351.1">
    <property type="protein sequence ID" value="ENSECRP00000010185.1"/>
    <property type="gene ID" value="ENSECRG00000006795.1"/>
</dbReference>